<keyword evidence="2" id="KW-0732">Signal</keyword>
<feature type="region of interest" description="Disordered" evidence="1">
    <location>
        <begin position="56"/>
        <end position="87"/>
    </location>
</feature>
<evidence type="ECO:0000256" key="2">
    <source>
        <dbReference type="SAM" id="SignalP"/>
    </source>
</evidence>
<organism evidence="3 4">
    <name type="scientific">Portunus trituberculatus</name>
    <name type="common">Swimming crab</name>
    <name type="synonym">Neptunus trituberculatus</name>
    <dbReference type="NCBI Taxonomy" id="210409"/>
    <lineage>
        <taxon>Eukaryota</taxon>
        <taxon>Metazoa</taxon>
        <taxon>Ecdysozoa</taxon>
        <taxon>Arthropoda</taxon>
        <taxon>Crustacea</taxon>
        <taxon>Multicrustacea</taxon>
        <taxon>Malacostraca</taxon>
        <taxon>Eumalacostraca</taxon>
        <taxon>Eucarida</taxon>
        <taxon>Decapoda</taxon>
        <taxon>Pleocyemata</taxon>
        <taxon>Brachyura</taxon>
        <taxon>Eubrachyura</taxon>
        <taxon>Portunoidea</taxon>
        <taxon>Portunidae</taxon>
        <taxon>Portuninae</taxon>
        <taxon>Portunus</taxon>
    </lineage>
</organism>
<evidence type="ECO:0000313" key="4">
    <source>
        <dbReference type="Proteomes" id="UP000324222"/>
    </source>
</evidence>
<proteinExistence type="predicted"/>
<gene>
    <name evidence="3" type="ORF">E2C01_054659</name>
</gene>
<evidence type="ECO:0000313" key="3">
    <source>
        <dbReference type="EMBL" id="MPC60606.1"/>
    </source>
</evidence>
<feature type="chain" id="PRO_5022845834" description="Secreted protein" evidence="2">
    <location>
        <begin position="24"/>
        <end position="87"/>
    </location>
</feature>
<sequence>MSWPEMGHWIVYLLFSISLPSSPRDHALLCSGPTPAGLPVSIPALLPCLPPGEPRLGSRMQMDFDPESEASAGRAGGGGKRFPLPLK</sequence>
<accession>A0A5B7GSL3</accession>
<comment type="caution">
    <text evidence="3">The sequence shown here is derived from an EMBL/GenBank/DDBJ whole genome shotgun (WGS) entry which is preliminary data.</text>
</comment>
<dbReference type="AlphaFoldDB" id="A0A5B7GSL3"/>
<evidence type="ECO:0008006" key="5">
    <source>
        <dbReference type="Google" id="ProtNLM"/>
    </source>
</evidence>
<dbReference type="EMBL" id="VSRR010017713">
    <property type="protein sequence ID" value="MPC60606.1"/>
    <property type="molecule type" value="Genomic_DNA"/>
</dbReference>
<keyword evidence="4" id="KW-1185">Reference proteome</keyword>
<reference evidence="3 4" key="1">
    <citation type="submission" date="2019-05" db="EMBL/GenBank/DDBJ databases">
        <title>Another draft genome of Portunus trituberculatus and its Hox gene families provides insights of decapod evolution.</title>
        <authorList>
            <person name="Jeong J.-H."/>
            <person name="Song I."/>
            <person name="Kim S."/>
            <person name="Choi T."/>
            <person name="Kim D."/>
            <person name="Ryu S."/>
            <person name="Kim W."/>
        </authorList>
    </citation>
    <scope>NUCLEOTIDE SEQUENCE [LARGE SCALE GENOMIC DNA]</scope>
    <source>
        <tissue evidence="3">Muscle</tissue>
    </source>
</reference>
<dbReference type="Proteomes" id="UP000324222">
    <property type="component" value="Unassembled WGS sequence"/>
</dbReference>
<evidence type="ECO:0000256" key="1">
    <source>
        <dbReference type="SAM" id="MobiDB-lite"/>
    </source>
</evidence>
<feature type="signal peptide" evidence="2">
    <location>
        <begin position="1"/>
        <end position="23"/>
    </location>
</feature>
<protein>
    <recommendedName>
        <fullName evidence="5">Secreted protein</fullName>
    </recommendedName>
</protein>
<name>A0A5B7GSL3_PORTR</name>